<evidence type="ECO:0000259" key="4">
    <source>
        <dbReference type="Pfam" id="PF18031"/>
    </source>
</evidence>
<feature type="compositionally biased region" description="Polar residues" evidence="3">
    <location>
        <begin position="259"/>
        <end position="276"/>
    </location>
</feature>
<dbReference type="EMBL" id="BMAT01003158">
    <property type="protein sequence ID" value="GFS21204.1"/>
    <property type="molecule type" value="Genomic_DNA"/>
</dbReference>
<feature type="compositionally biased region" description="Low complexity" evidence="3">
    <location>
        <begin position="87"/>
        <end position="97"/>
    </location>
</feature>
<feature type="region of interest" description="Disordered" evidence="3">
    <location>
        <begin position="259"/>
        <end position="320"/>
    </location>
</feature>
<dbReference type="GO" id="GO:0006511">
    <property type="term" value="P:ubiquitin-dependent protein catabolic process"/>
    <property type="evidence" value="ECO:0007669"/>
    <property type="project" value="UniProtKB-UniRule"/>
</dbReference>
<accession>A0AAV4JGL8</accession>
<keyword evidence="5" id="KW-0378">Hydrolase</keyword>
<feature type="compositionally biased region" description="Low complexity" evidence="3">
    <location>
        <begin position="149"/>
        <end position="163"/>
    </location>
</feature>
<evidence type="ECO:0000313" key="5">
    <source>
        <dbReference type="EMBL" id="GFS21204.1"/>
    </source>
</evidence>
<dbReference type="FunFam" id="1.20.58.860:FF:000006">
    <property type="entry name" value="Ubiquitin carboxyl-terminal hydrolase"/>
    <property type="match status" value="1"/>
</dbReference>
<feature type="coiled-coil region" evidence="2">
    <location>
        <begin position="332"/>
        <end position="359"/>
    </location>
</feature>
<protein>
    <submittedName>
        <fullName evidence="5">Ubiquitin carboxyl-terminal hydrolase</fullName>
    </submittedName>
</protein>
<evidence type="ECO:0000256" key="1">
    <source>
        <dbReference type="PROSITE-ProRule" id="PRU01394"/>
    </source>
</evidence>
<dbReference type="PROSITE" id="PS52049">
    <property type="entry name" value="ULD"/>
    <property type="match status" value="1"/>
</dbReference>
<feature type="compositionally biased region" description="Low complexity" evidence="3">
    <location>
        <begin position="279"/>
        <end position="303"/>
    </location>
</feature>
<feature type="compositionally biased region" description="Polar residues" evidence="3">
    <location>
        <begin position="197"/>
        <end position="213"/>
    </location>
</feature>
<dbReference type="AlphaFoldDB" id="A0AAV4JGL8"/>
<keyword evidence="1" id="KW-0833">Ubl conjugation pathway</keyword>
<keyword evidence="2" id="KW-0175">Coiled coil</keyword>
<evidence type="ECO:0000256" key="3">
    <source>
        <dbReference type="SAM" id="MobiDB-lite"/>
    </source>
</evidence>
<reference evidence="5 6" key="1">
    <citation type="journal article" date="2021" name="Elife">
        <title>Chloroplast acquisition without the gene transfer in kleptoplastic sea slugs, Plakobranchus ocellatus.</title>
        <authorList>
            <person name="Maeda T."/>
            <person name="Takahashi S."/>
            <person name="Yoshida T."/>
            <person name="Shimamura S."/>
            <person name="Takaki Y."/>
            <person name="Nagai Y."/>
            <person name="Toyoda A."/>
            <person name="Suzuki Y."/>
            <person name="Arimoto A."/>
            <person name="Ishii H."/>
            <person name="Satoh N."/>
            <person name="Nishiyama T."/>
            <person name="Hasebe M."/>
            <person name="Maruyama T."/>
            <person name="Minagawa J."/>
            <person name="Obokata J."/>
            <person name="Shigenobu S."/>
        </authorList>
    </citation>
    <scope>NUCLEOTIDE SEQUENCE [LARGE SCALE GENOMIC DNA]</scope>
</reference>
<dbReference type="GO" id="GO:0016787">
    <property type="term" value="F:hydrolase activity"/>
    <property type="evidence" value="ECO:0007669"/>
    <property type="project" value="UniProtKB-KW"/>
</dbReference>
<comment type="caution">
    <text evidence="5">The sequence shown here is derived from an EMBL/GenBank/DDBJ whole genome shotgun (WGS) entry which is preliminary data.</text>
</comment>
<proteinExistence type="predicted"/>
<feature type="compositionally biased region" description="Basic and acidic residues" evidence="3">
    <location>
        <begin position="173"/>
        <end position="195"/>
    </location>
</feature>
<feature type="region of interest" description="Disordered" evidence="3">
    <location>
        <begin position="147"/>
        <end position="245"/>
    </location>
</feature>
<dbReference type="Pfam" id="PF18031">
    <property type="entry name" value="UCH_C"/>
    <property type="match status" value="1"/>
</dbReference>
<dbReference type="InterPro" id="IPR041507">
    <property type="entry name" value="UCH_C"/>
</dbReference>
<keyword evidence="6" id="KW-1185">Reference proteome</keyword>
<feature type="domain" description="UCH37-like C-terminal" evidence="4">
    <location>
        <begin position="339"/>
        <end position="384"/>
    </location>
</feature>
<gene>
    <name evidence="5" type="ORF">ElyMa_001589000</name>
</gene>
<sequence>MQDVPGHLFPKHEVVSPTSSEKSDSEGTASVKEPKKSVTFSADITGAPGKCASDSECMSVSSSSETATTCSAVSTLPIQPSSILKGSSSSTSTASATPGPVLLTSSTVTSAVSCAISTAVSVCPSLSTQETACLDSSTHLISSLSLPNTSEATSTSVTSTSTTECKSASSNSPKEELIAGEASEMKADPGIKEEPMDTTTETQCAKPTTSTANKPDKPPVIKIEDESKTSESKVILQASSVSGTLRADITKPLSIETKFSSSPCAASNESTDTASEIGSGFSSPGSLNTSSSQSSPQFSDSNTGANEGSEERHRRKRRSSHAFTPKDLLYLLKNVENEIELCESNLKEENEKRKKYKIDACRRTHNYDQFIMTFLSMLAEQGLLGELMEENMAIKKPGGTGAAGGNNSSAGSKIAKKAQFSVGAKKKKSAKIKKKGKR</sequence>
<evidence type="ECO:0000313" key="6">
    <source>
        <dbReference type="Proteomes" id="UP000762676"/>
    </source>
</evidence>
<feature type="region of interest" description="Disordered" evidence="3">
    <location>
        <begin position="416"/>
        <end position="438"/>
    </location>
</feature>
<name>A0AAV4JGL8_9GAST</name>
<organism evidence="5 6">
    <name type="scientific">Elysia marginata</name>
    <dbReference type="NCBI Taxonomy" id="1093978"/>
    <lineage>
        <taxon>Eukaryota</taxon>
        <taxon>Metazoa</taxon>
        <taxon>Spiralia</taxon>
        <taxon>Lophotrochozoa</taxon>
        <taxon>Mollusca</taxon>
        <taxon>Gastropoda</taxon>
        <taxon>Heterobranchia</taxon>
        <taxon>Euthyneura</taxon>
        <taxon>Panpulmonata</taxon>
        <taxon>Sacoglossa</taxon>
        <taxon>Placobranchoidea</taxon>
        <taxon>Plakobranchidae</taxon>
        <taxon>Elysia</taxon>
    </lineage>
</organism>
<feature type="region of interest" description="Disordered" evidence="3">
    <location>
        <begin position="81"/>
        <end position="101"/>
    </location>
</feature>
<evidence type="ECO:0000256" key="2">
    <source>
        <dbReference type="SAM" id="Coils"/>
    </source>
</evidence>
<feature type="region of interest" description="Disordered" evidence="3">
    <location>
        <begin position="1"/>
        <end position="58"/>
    </location>
</feature>
<dbReference type="Proteomes" id="UP000762676">
    <property type="component" value="Unassembled WGS sequence"/>
</dbReference>
<feature type="compositionally biased region" description="Basic and acidic residues" evidence="3">
    <location>
        <begin position="214"/>
        <end position="231"/>
    </location>
</feature>
<feature type="compositionally biased region" description="Basic residues" evidence="3">
    <location>
        <begin position="424"/>
        <end position="438"/>
    </location>
</feature>
<dbReference type="Gene3D" id="1.20.58.860">
    <property type="match status" value="1"/>
</dbReference>